<dbReference type="PROSITE" id="PS51736">
    <property type="entry name" value="RECOMBINASES_3"/>
    <property type="match status" value="1"/>
</dbReference>
<dbReference type="PANTHER" id="PTHR30461:SF23">
    <property type="entry name" value="DNA RECOMBINASE-RELATED"/>
    <property type="match status" value="1"/>
</dbReference>
<dbReference type="Proteomes" id="UP000605676">
    <property type="component" value="Unassembled WGS sequence"/>
</dbReference>
<dbReference type="SMART" id="SM00857">
    <property type="entry name" value="Resolvase"/>
    <property type="match status" value="1"/>
</dbReference>
<proteinExistence type="predicted"/>
<reference evidence="3 4" key="1">
    <citation type="submission" date="2021-01" db="EMBL/GenBank/DDBJ databases">
        <title>Carboxyliciviraga sp.nov., isolated from coastal sediments.</title>
        <authorList>
            <person name="Lu D."/>
            <person name="Zhang T."/>
        </authorList>
    </citation>
    <scope>NUCLEOTIDE SEQUENCE [LARGE SCALE GENOMIC DNA]</scope>
    <source>
        <strain evidence="3 4">N1Y132</strain>
    </source>
</reference>
<evidence type="ECO:0000313" key="4">
    <source>
        <dbReference type="Proteomes" id="UP000605676"/>
    </source>
</evidence>
<sequence>MNAVIYSRVSTSVQDYECQIDECTKYASGKGYNLTGIFAEKISGTTKANTRPEFKKMLDHIETNKTNVVLVWELSRLGRKVADVLSHVEELFAKGINVHVLQGNRDTINEKGEKTHFAIMELPMLSALAEMEAAQTKARVKSALKHRRDKGAGQGIPPLGFKNENKVLVRNDDEVKLVKEIFDYCLKGYGSGTIATLLNNDRRPTVKVMRGLKHTTKRWKQAVVLEILKNPIYKGQRRLSIKQVDERLGPLNYAPIIAPDVWEKVQLQIAKNRAGLRKRKNVNIVEGIIKCGCGKAMTMRRKVKTANGKDYLTDNYYLCLSKKEKPSCNHRSVNIDTLNCLVYYHLIDMQRNFDVDAAKVKLVELKMDLEKAKAHLERLWRDEEEALNRLKILFKIQDIDLQEYTSDKEKIKQNINKAQGDRYRKLSAVRKLEKLIKSYQPSQAIAGQISREEAASILPTEANKLREHTNEHLSEVRVTTLPLGDVPSEITQRYTDKTIYYNLIKIFEVDGNNRVYILPSRVKEAFNEDGKRVPLDMVIDIADKVIKPDL</sequence>
<comment type="caution">
    <text evidence="3">The sequence shown here is derived from an EMBL/GenBank/DDBJ whole genome shotgun (WGS) entry which is preliminary data.</text>
</comment>
<dbReference type="PANTHER" id="PTHR30461">
    <property type="entry name" value="DNA-INVERTASE FROM LAMBDOID PROPHAGE"/>
    <property type="match status" value="1"/>
</dbReference>
<accession>A0ABS1HMU5</accession>
<feature type="domain" description="Recombinase" evidence="2">
    <location>
        <begin position="158"/>
        <end position="276"/>
    </location>
</feature>
<organism evidence="3 4">
    <name type="scientific">Carboxylicivirga marina</name>
    <dbReference type="NCBI Taxonomy" id="2800988"/>
    <lineage>
        <taxon>Bacteria</taxon>
        <taxon>Pseudomonadati</taxon>
        <taxon>Bacteroidota</taxon>
        <taxon>Bacteroidia</taxon>
        <taxon>Marinilabiliales</taxon>
        <taxon>Marinilabiliaceae</taxon>
        <taxon>Carboxylicivirga</taxon>
    </lineage>
</organism>
<protein>
    <submittedName>
        <fullName evidence="3">Recombinase family protein</fullName>
    </submittedName>
</protein>
<keyword evidence="4" id="KW-1185">Reference proteome</keyword>
<evidence type="ECO:0000259" key="1">
    <source>
        <dbReference type="PROSITE" id="PS51736"/>
    </source>
</evidence>
<dbReference type="CDD" id="cd03768">
    <property type="entry name" value="SR_ResInv"/>
    <property type="match status" value="1"/>
</dbReference>
<evidence type="ECO:0000313" key="3">
    <source>
        <dbReference type="EMBL" id="MBK3518915.1"/>
    </source>
</evidence>
<dbReference type="EMBL" id="JAENRR010000046">
    <property type="protein sequence ID" value="MBK3518915.1"/>
    <property type="molecule type" value="Genomic_DNA"/>
</dbReference>
<dbReference type="InterPro" id="IPR038109">
    <property type="entry name" value="DNA_bind_recomb_sf"/>
</dbReference>
<dbReference type="InterPro" id="IPR025827">
    <property type="entry name" value="Zn_ribbon_recom_dom"/>
</dbReference>
<dbReference type="InterPro" id="IPR006119">
    <property type="entry name" value="Resolv_N"/>
</dbReference>
<name>A0ABS1HMU5_9BACT</name>
<evidence type="ECO:0000259" key="2">
    <source>
        <dbReference type="PROSITE" id="PS51737"/>
    </source>
</evidence>
<dbReference type="Pfam" id="PF00239">
    <property type="entry name" value="Resolvase"/>
    <property type="match status" value="1"/>
</dbReference>
<dbReference type="Pfam" id="PF13408">
    <property type="entry name" value="Zn_ribbon_recom"/>
    <property type="match status" value="1"/>
</dbReference>
<dbReference type="Pfam" id="PF07508">
    <property type="entry name" value="Recombinase"/>
    <property type="match status" value="1"/>
</dbReference>
<dbReference type="InterPro" id="IPR011109">
    <property type="entry name" value="DNA_bind_recombinase_dom"/>
</dbReference>
<dbReference type="InterPro" id="IPR050639">
    <property type="entry name" value="SSR_resolvase"/>
</dbReference>
<dbReference type="Gene3D" id="3.40.50.1390">
    <property type="entry name" value="Resolvase, N-terminal catalytic domain"/>
    <property type="match status" value="1"/>
</dbReference>
<feature type="domain" description="Resolvase/invertase-type recombinase catalytic" evidence="1">
    <location>
        <begin position="2"/>
        <end position="151"/>
    </location>
</feature>
<dbReference type="PROSITE" id="PS51737">
    <property type="entry name" value="RECOMBINASE_DNA_BIND"/>
    <property type="match status" value="1"/>
</dbReference>
<gene>
    <name evidence="3" type="ORF">JIV24_16325</name>
</gene>
<dbReference type="Gene3D" id="3.90.1750.20">
    <property type="entry name" value="Putative Large Serine Recombinase, Chain B, Domain 2"/>
    <property type="match status" value="1"/>
</dbReference>
<dbReference type="InterPro" id="IPR036162">
    <property type="entry name" value="Resolvase-like_N_sf"/>
</dbReference>
<dbReference type="RefSeq" id="WP_200466136.1">
    <property type="nucleotide sequence ID" value="NZ_JAENRR010000046.1"/>
</dbReference>
<dbReference type="SUPFAM" id="SSF53041">
    <property type="entry name" value="Resolvase-like"/>
    <property type="match status" value="1"/>
</dbReference>